<accession>A0ABT5MVH2</accession>
<dbReference type="NCBIfam" id="NF045605">
    <property type="entry name" value="xseB_Acin_var"/>
    <property type="match status" value="1"/>
</dbReference>
<dbReference type="Proteomes" id="UP001528673">
    <property type="component" value="Unassembled WGS sequence"/>
</dbReference>
<organism evidence="2 3">
    <name type="scientific">Curvibacter cyanobacteriorum</name>
    <dbReference type="NCBI Taxonomy" id="3026422"/>
    <lineage>
        <taxon>Bacteria</taxon>
        <taxon>Pseudomonadati</taxon>
        <taxon>Pseudomonadota</taxon>
        <taxon>Betaproteobacteria</taxon>
        <taxon>Burkholderiales</taxon>
        <taxon>Comamonadaceae</taxon>
        <taxon>Curvibacter</taxon>
    </lineage>
</organism>
<dbReference type="EMBL" id="JAQSIP010000002">
    <property type="protein sequence ID" value="MDD0838030.1"/>
    <property type="molecule type" value="Genomic_DNA"/>
</dbReference>
<feature type="compositionally biased region" description="Low complexity" evidence="1">
    <location>
        <begin position="78"/>
        <end position="102"/>
    </location>
</feature>
<dbReference type="GO" id="GO:0008855">
    <property type="term" value="F:exodeoxyribonuclease VII activity"/>
    <property type="evidence" value="ECO:0007669"/>
    <property type="project" value="UniProtKB-EC"/>
</dbReference>
<evidence type="ECO:0000313" key="3">
    <source>
        <dbReference type="Proteomes" id="UP001528673"/>
    </source>
</evidence>
<keyword evidence="3" id="KW-1185">Reference proteome</keyword>
<feature type="region of interest" description="Disordered" evidence="1">
    <location>
        <begin position="63"/>
        <end position="119"/>
    </location>
</feature>
<sequence>MKHTFKESYGVLQRHAQTLREQREPNIDDLLQIVEESVSAYKICQARIDAVEKALEKELGSEAAAGAAGVPSGTEPEAAVAASPAPRRAAKAALASASSAAPVSPPAPQPPVNDDDIPF</sequence>
<protein>
    <submittedName>
        <fullName evidence="2">Exodeoxyribonuclease VII small subunit</fullName>
        <ecNumber evidence="2">3.1.11.6</ecNumber>
    </submittedName>
</protein>
<name>A0ABT5MVH2_9BURK</name>
<proteinExistence type="predicted"/>
<dbReference type="RefSeq" id="WP_273949441.1">
    <property type="nucleotide sequence ID" value="NZ_JAQSIP010000002.1"/>
</dbReference>
<keyword evidence="2" id="KW-0378">Hydrolase</keyword>
<gene>
    <name evidence="2" type="ORF">PSQ40_05545</name>
</gene>
<reference evidence="2 3" key="1">
    <citation type="submission" date="2023-02" db="EMBL/GenBank/DDBJ databases">
        <title>Bacterial whole genomic sequence of Curvibacter sp. HBC61.</title>
        <authorList>
            <person name="Le V."/>
            <person name="Ko S.-R."/>
            <person name="Ahn C.-Y."/>
            <person name="Oh H.-M."/>
        </authorList>
    </citation>
    <scope>NUCLEOTIDE SEQUENCE [LARGE SCALE GENOMIC DNA]</scope>
    <source>
        <strain evidence="2 3">HBC61</strain>
    </source>
</reference>
<evidence type="ECO:0000313" key="2">
    <source>
        <dbReference type="EMBL" id="MDD0838030.1"/>
    </source>
</evidence>
<evidence type="ECO:0000256" key="1">
    <source>
        <dbReference type="SAM" id="MobiDB-lite"/>
    </source>
</evidence>
<dbReference type="EC" id="3.1.11.6" evidence="2"/>
<comment type="caution">
    <text evidence="2">The sequence shown here is derived from an EMBL/GenBank/DDBJ whole genome shotgun (WGS) entry which is preliminary data.</text>
</comment>